<name>A0A146LL60_LYGHE</name>
<feature type="transmembrane region" description="Helical" evidence="7">
    <location>
        <begin position="138"/>
        <end position="157"/>
    </location>
</feature>
<dbReference type="GO" id="GO:0016020">
    <property type="term" value="C:membrane"/>
    <property type="evidence" value="ECO:0007669"/>
    <property type="project" value="UniProtKB-SubCell"/>
</dbReference>
<keyword evidence="3 7" id="KW-1133">Transmembrane helix</keyword>
<evidence type="ECO:0000256" key="4">
    <source>
        <dbReference type="ARBA" id="ARBA00023136"/>
    </source>
</evidence>
<feature type="transmembrane region" description="Helical" evidence="7">
    <location>
        <begin position="342"/>
        <end position="366"/>
    </location>
</feature>
<comment type="similarity">
    <text evidence="6">Belongs to the TMEM104 family.</text>
</comment>
<feature type="domain" description="Amino acid transporter transmembrane" evidence="8">
    <location>
        <begin position="9"/>
        <end position="471"/>
    </location>
</feature>
<dbReference type="EMBL" id="GDHC01011063">
    <property type="protein sequence ID" value="JAQ07566.1"/>
    <property type="molecule type" value="Transcribed_RNA"/>
</dbReference>
<keyword evidence="5" id="KW-0325">Glycoprotein</keyword>
<feature type="transmembrane region" description="Helical" evidence="7">
    <location>
        <begin position="199"/>
        <end position="219"/>
    </location>
</feature>
<dbReference type="AlphaFoldDB" id="A0A146LL60"/>
<dbReference type="PANTHER" id="PTHR16189">
    <property type="entry name" value="TRANSMEMBRANE PROTEIN 104-RELATED"/>
    <property type="match status" value="1"/>
</dbReference>
<evidence type="ECO:0000256" key="2">
    <source>
        <dbReference type="ARBA" id="ARBA00022692"/>
    </source>
</evidence>
<keyword evidence="2 7" id="KW-0812">Transmembrane</keyword>
<accession>A0A146LL60</accession>
<evidence type="ECO:0000256" key="6">
    <source>
        <dbReference type="ARBA" id="ARBA00038166"/>
    </source>
</evidence>
<dbReference type="Pfam" id="PF01490">
    <property type="entry name" value="Aa_trans"/>
    <property type="match status" value="1"/>
</dbReference>
<feature type="transmembrane region" description="Helical" evidence="7">
    <location>
        <begin position="387"/>
        <end position="405"/>
    </location>
</feature>
<evidence type="ECO:0000256" key="1">
    <source>
        <dbReference type="ARBA" id="ARBA00004141"/>
    </source>
</evidence>
<dbReference type="PANTHER" id="PTHR16189:SF0">
    <property type="entry name" value="TRANSMEMBRANE PROTEIN 104"/>
    <property type="match status" value="1"/>
</dbReference>
<protein>
    <submittedName>
        <fullName evidence="9">Transmembrane protein 104</fullName>
    </submittedName>
</protein>
<feature type="transmembrane region" description="Helical" evidence="7">
    <location>
        <begin position="12"/>
        <end position="30"/>
    </location>
</feature>
<evidence type="ECO:0000256" key="5">
    <source>
        <dbReference type="ARBA" id="ARBA00023180"/>
    </source>
</evidence>
<feature type="transmembrane region" description="Helical" evidence="7">
    <location>
        <begin position="411"/>
        <end position="434"/>
    </location>
</feature>
<dbReference type="InterPro" id="IPR013057">
    <property type="entry name" value="AA_transpt_TM"/>
</dbReference>
<sequence length="485" mass="54533">MPTMEDQYSSYTALLYVFNLIVGTGALALPKAFDDAGWLLSTISMIVMALMSYITATFVIEAISRCHSILQWERVERMKAVSRVIRSAIDPDEDEEAYDSTEDSLMLPPEYIENFPSQPQKMFTLDVKVEMSVMANTVFNHYGQILFYICLCVYLYGDLTIYSAAVSKSIVDTFCNNATDNATMSTMCWEGYNFTVGGVYKICLGCFLLLLGPYVFFNVQKTKFLQMITSVSRWLTFSLMIGLAIWRMSSPSFEHGSPSMAKWLGTPAMFGSSIYSFMCHHSLPGLISPIKDKKNLYAYLAFDYLAILAFYLTLCLTAVFAFPSIQELYTLNFAPNMDSEKIGFLGYVLALFPVYTLTTSFPIIAITLRGNLQAMFVKFQWRVLHSVILPIVAVVPPVIIAMTTLNIETLVYITGAFGGVAIQYIIPTVLVVLSRIQTPPALVRIPNPHDSPFKSIFWAILVFLWAMICYGLVLYNLFTSKLDIL</sequence>
<feature type="transmembrane region" description="Helical" evidence="7">
    <location>
        <begin position="299"/>
        <end position="322"/>
    </location>
</feature>
<evidence type="ECO:0000256" key="7">
    <source>
        <dbReference type="SAM" id="Phobius"/>
    </source>
</evidence>
<comment type="subcellular location">
    <subcellularLocation>
        <location evidence="1">Membrane</location>
        <topology evidence="1">Multi-pass membrane protein</topology>
    </subcellularLocation>
</comment>
<evidence type="ECO:0000256" key="3">
    <source>
        <dbReference type="ARBA" id="ARBA00022989"/>
    </source>
</evidence>
<proteinExistence type="inferred from homology"/>
<gene>
    <name evidence="9" type="primary">CG5262_1</name>
    <name evidence="9" type="ORF">g.85722</name>
</gene>
<keyword evidence="4 7" id="KW-0472">Membrane</keyword>
<feature type="transmembrane region" description="Helical" evidence="7">
    <location>
        <begin position="231"/>
        <end position="248"/>
    </location>
</feature>
<reference evidence="9" key="1">
    <citation type="journal article" date="2016" name="Gigascience">
        <title>De novo construction of an expanded transcriptome assembly for the western tarnished plant bug, Lygus hesperus.</title>
        <authorList>
            <person name="Tassone E.E."/>
            <person name="Geib S.M."/>
            <person name="Hall B."/>
            <person name="Fabrick J.A."/>
            <person name="Brent C.S."/>
            <person name="Hull J.J."/>
        </authorList>
    </citation>
    <scope>NUCLEOTIDE SEQUENCE</scope>
</reference>
<evidence type="ECO:0000313" key="9">
    <source>
        <dbReference type="EMBL" id="JAQ07566.1"/>
    </source>
</evidence>
<feature type="transmembrane region" description="Helical" evidence="7">
    <location>
        <begin position="455"/>
        <end position="478"/>
    </location>
</feature>
<feature type="transmembrane region" description="Helical" evidence="7">
    <location>
        <begin position="36"/>
        <end position="60"/>
    </location>
</feature>
<organism evidence="9">
    <name type="scientific">Lygus hesperus</name>
    <name type="common">Western plant bug</name>
    <dbReference type="NCBI Taxonomy" id="30085"/>
    <lineage>
        <taxon>Eukaryota</taxon>
        <taxon>Metazoa</taxon>
        <taxon>Ecdysozoa</taxon>
        <taxon>Arthropoda</taxon>
        <taxon>Hexapoda</taxon>
        <taxon>Insecta</taxon>
        <taxon>Pterygota</taxon>
        <taxon>Neoptera</taxon>
        <taxon>Paraneoptera</taxon>
        <taxon>Hemiptera</taxon>
        <taxon>Heteroptera</taxon>
        <taxon>Panheteroptera</taxon>
        <taxon>Cimicomorpha</taxon>
        <taxon>Miridae</taxon>
        <taxon>Mirini</taxon>
        <taxon>Lygus</taxon>
    </lineage>
</organism>
<evidence type="ECO:0000259" key="8">
    <source>
        <dbReference type="Pfam" id="PF01490"/>
    </source>
</evidence>